<feature type="repeat" description="ANK" evidence="3">
    <location>
        <begin position="1054"/>
        <end position="1086"/>
    </location>
</feature>
<evidence type="ECO:0000256" key="1">
    <source>
        <dbReference type="ARBA" id="ARBA00022737"/>
    </source>
</evidence>
<gene>
    <name evidence="5" type="primary">5564954</name>
</gene>
<feature type="repeat" description="ANK" evidence="3">
    <location>
        <begin position="1714"/>
        <end position="1746"/>
    </location>
</feature>
<name>A0A903UZJ5_AEDAE</name>
<dbReference type="InterPro" id="IPR036770">
    <property type="entry name" value="Ankyrin_rpt-contain_sf"/>
</dbReference>
<dbReference type="Pfam" id="PF05729">
    <property type="entry name" value="NACHT"/>
    <property type="match status" value="1"/>
</dbReference>
<evidence type="ECO:0000313" key="6">
    <source>
        <dbReference type="Proteomes" id="UP000008820"/>
    </source>
</evidence>
<proteinExistence type="predicted"/>
<feature type="repeat" description="ANK" evidence="3">
    <location>
        <begin position="1186"/>
        <end position="1218"/>
    </location>
</feature>
<reference evidence="6" key="1">
    <citation type="submission" date="2017-06" db="EMBL/GenBank/DDBJ databases">
        <title>Aedes aegypti genome working group (AGWG) sequencing and assembly.</title>
        <authorList>
            <consortium name="Aedes aegypti Genome Working Group (AGWG)"/>
            <person name="Matthews B.J."/>
        </authorList>
    </citation>
    <scope>NUCLEOTIDE SEQUENCE [LARGE SCALE GENOMIC DNA]</scope>
    <source>
        <strain evidence="6">LVP_AGWG</strain>
    </source>
</reference>
<keyword evidence="1" id="KW-0677">Repeat</keyword>
<dbReference type="Pfam" id="PF13857">
    <property type="entry name" value="Ank_5"/>
    <property type="match status" value="1"/>
</dbReference>
<feature type="domain" description="NACHT" evidence="4">
    <location>
        <begin position="454"/>
        <end position="595"/>
    </location>
</feature>
<evidence type="ECO:0000256" key="2">
    <source>
        <dbReference type="ARBA" id="ARBA00023043"/>
    </source>
</evidence>
<dbReference type="OrthoDB" id="10021675at2759"/>
<feature type="repeat" description="ANK" evidence="3">
    <location>
        <begin position="1615"/>
        <end position="1647"/>
    </location>
</feature>
<feature type="repeat" description="ANK" evidence="3">
    <location>
        <begin position="1384"/>
        <end position="1416"/>
    </location>
</feature>
<feature type="repeat" description="ANK" evidence="3">
    <location>
        <begin position="1219"/>
        <end position="1251"/>
    </location>
</feature>
<evidence type="ECO:0000313" key="5">
    <source>
        <dbReference type="EnsemblMetazoa" id="AAEL014668-PC"/>
    </source>
</evidence>
<feature type="repeat" description="ANK" evidence="3">
    <location>
        <begin position="1153"/>
        <end position="1185"/>
    </location>
</feature>
<dbReference type="Proteomes" id="UP000008820">
    <property type="component" value="Unassembled WGS sequence"/>
</dbReference>
<feature type="repeat" description="ANK" evidence="3">
    <location>
        <begin position="1483"/>
        <end position="1515"/>
    </location>
</feature>
<evidence type="ECO:0000256" key="3">
    <source>
        <dbReference type="PROSITE-ProRule" id="PRU00023"/>
    </source>
</evidence>
<feature type="repeat" description="ANK" evidence="3">
    <location>
        <begin position="1318"/>
        <end position="1350"/>
    </location>
</feature>
<feature type="repeat" description="ANK" evidence="3">
    <location>
        <begin position="1351"/>
        <end position="1383"/>
    </location>
</feature>
<reference evidence="5" key="2">
    <citation type="submission" date="2022-10" db="UniProtKB">
        <authorList>
            <consortium name="EnsemblMetazoa"/>
        </authorList>
    </citation>
    <scope>IDENTIFICATION</scope>
    <source>
        <strain evidence="5">LVP_AGWG</strain>
    </source>
</reference>
<feature type="repeat" description="ANK" evidence="3">
    <location>
        <begin position="1747"/>
        <end position="1779"/>
    </location>
</feature>
<feature type="repeat" description="ANK" evidence="3">
    <location>
        <begin position="1516"/>
        <end position="1548"/>
    </location>
</feature>
<feature type="repeat" description="ANK" evidence="3">
    <location>
        <begin position="1021"/>
        <end position="1053"/>
    </location>
</feature>
<feature type="repeat" description="ANK" evidence="3">
    <location>
        <begin position="1549"/>
        <end position="1581"/>
    </location>
</feature>
<feature type="repeat" description="ANK" evidence="3">
    <location>
        <begin position="988"/>
        <end position="1020"/>
    </location>
</feature>
<dbReference type="PRINTS" id="PR01415">
    <property type="entry name" value="ANKYRIN"/>
</dbReference>
<dbReference type="SUPFAM" id="SSF48403">
    <property type="entry name" value="Ankyrin repeat"/>
    <property type="match status" value="3"/>
</dbReference>
<dbReference type="PANTHER" id="PTHR24188:SF29">
    <property type="entry name" value="GH09064P"/>
    <property type="match status" value="1"/>
</dbReference>
<dbReference type="PANTHER" id="PTHR24188">
    <property type="entry name" value="ANKYRIN REPEAT PROTEIN"/>
    <property type="match status" value="1"/>
</dbReference>
<dbReference type="SUPFAM" id="SSF52540">
    <property type="entry name" value="P-loop containing nucleoside triphosphate hydrolases"/>
    <property type="match status" value="1"/>
</dbReference>
<dbReference type="InterPro" id="IPR007111">
    <property type="entry name" value="NACHT_NTPase"/>
</dbReference>
<feature type="repeat" description="ANK" evidence="3">
    <location>
        <begin position="955"/>
        <end position="987"/>
    </location>
</feature>
<feature type="repeat" description="ANK" evidence="3">
    <location>
        <begin position="1450"/>
        <end position="1482"/>
    </location>
</feature>
<feature type="repeat" description="ANK" evidence="3">
    <location>
        <begin position="1780"/>
        <end position="1812"/>
    </location>
</feature>
<dbReference type="Gene3D" id="3.40.50.300">
    <property type="entry name" value="P-loop containing nucleotide triphosphate hydrolases"/>
    <property type="match status" value="1"/>
</dbReference>
<feature type="repeat" description="ANK" evidence="3">
    <location>
        <begin position="1285"/>
        <end position="1317"/>
    </location>
</feature>
<sequence length="1814" mass="206553">MEAQQASTSSDCYECGSNPGNHGINYEKDLAFVTFVAASLEESKFKLAVEMTAAEKFDDVIVFKEESKEVLLFQAKHSNRGEHVMFDDLFSNDPRKSKDFAFSRYIQSYLRIRENKVFESYKPTIIIFTNKKLEQIDKRKQLINIQVQNVNSIIKWCDSKKNLCFQPLNDEAVRKIKDIINSELFQIQEDIYKLVKTGKISDLLIQYKTPLQNILKIADGKISFKEPAVDSKDMITHRWMLAEFNWKPNENFPMNRLDDKTVKSLKSVFFTGKSRNNLLPVIVEEEQMREFFQSLIFCIEQPTDLRSVAEKMISSWMPRWVDSDLERESKYFLDCFDEVFKKWHAQILKQKDYLTFHKQGLDCIQYMKSELKKKFERKHSSIASNLSIYVSRTIIKTINKTDDDKIAPQTNRFTLNHESFGGKSKVQTIQMSDQDFIEQIYQQNAVSAGTKCQILIGEPGMGKTTLIYNLFWQSQNLKNVAVYLICLKNLNFCEEKKNDPLHIFEHELPQESRNILRNYLESSEIQIVFILDGFDEMNPAHQQSVLTIFEKILEKKNTQFIITGRKHVCKLLEDRFKAHALKLKPFDYNEQVKFLKLFWRVESSEALFMKFAEQLLKKFHNEIKGNDYDFAGLPLMVRMLAEVYADDFQKFLKTETADATCIFESEKLNVLNLFEKFVKISFNLKMKSKDRKAVYAYDEIEDKIDEEIEPSFDFCMEQLKLLAIRCLEIEELQDVIKKPPFNKNNNRLLERFRRGNEKSMLISASSADKIDFIHLSYAEYFVAKFLFDHIDECKFSLMKIIQDRDVVRQFFFLMVEHNCNENSEQMQIVQSLYSQNTVVVVWACLGGNEKIAMRLLRKSKIKSNDPYHKILMHAAVDGGSTGLVMALLGEFQLSVNIQYGHNFNDCDELPIDMFGKDSKFIFHGTPLHTAAGKGNIEMVKLLIDHNANIDTKDDEGCTPLHYASRNGNLEMVKLLIDNRANVDTTQNEGWTPLHYASQNGHIDVVKLLIDNRANVDTTQNEGCTPLHKAAENGHLDVVKLLIDNKANVDTAQSEGWTPLHYASRNGNLELVKLLIDNRANVDTAQYEGWTPLHYASRNGQLDVVKLLIDNRANVDTTQNEGCTPLHYASQNGNLELVKLLIDNRANVDTAQYEGWTPLHYASQNGQLDVVKLLIDNRANVDTTQNEGCTPLHYASRNGNLELVKLLIDNRANVDTAQYEGWTPLHYASRNGQLDVVKLLIDNRANVDTTQNEGCTPLHYASRNGNLELVKLLIDNRANVDTAQYEGWTPLHYASQNGQLDVVKLLIDNRANVDTTQNEGCTPLHYASRNGNLELVKLLIDNRANVDTAQYEGWTPLHYASRNGQLDVVKLLIDNRANVDTTQNEGCTPLHYASRNGNLELVKLLIENRANVDTAQNEGWTPLHYSSQNGHLKVVKLLIENKANVDTTQNEGWTPLHYAFQNGHLEVVKFLIDNGANVDTMNTRGSTSFHIVSQNGRLVLVKLLIDNRANVDTTDNEGWTPLHYASQNGHLEVVKFLIDNGANFDTKNTRGSTSFHIASKNGRLEVVKLLIDNGANVDTTNNEGWTPLHYASRNGHLEVVKLLIDNGANVDTKNARGSTSFHIVSQNGRLEVVKLLIDNRANVDTTDNEGWTPLHYASRNGHLEVVKLLIDNGANVDTKNTRGSTSFHIASKNGRLEVVKLLIDNGANVDTTNNEGWTPLHYASRNGHLEVVKLLIDNGANVDTKNARGSTSFHIVSQNGRLEVVKLLIDNGANVDTTYNERWTLLHDASLNGHLEVVKLSIDNGANVDTTKNEG</sequence>
<dbReference type="PROSITE" id="PS50088">
    <property type="entry name" value="ANK_REPEAT"/>
    <property type="match status" value="27"/>
</dbReference>
<feature type="repeat" description="ANK" evidence="3">
    <location>
        <begin position="1648"/>
        <end position="1680"/>
    </location>
</feature>
<feature type="repeat" description="ANK" evidence="3">
    <location>
        <begin position="1252"/>
        <end position="1284"/>
    </location>
</feature>
<feature type="repeat" description="ANK" evidence="3">
    <location>
        <begin position="1417"/>
        <end position="1449"/>
    </location>
</feature>
<feature type="repeat" description="ANK" evidence="3">
    <location>
        <begin position="1681"/>
        <end position="1713"/>
    </location>
</feature>
<feature type="repeat" description="ANK" evidence="3">
    <location>
        <begin position="1582"/>
        <end position="1614"/>
    </location>
</feature>
<evidence type="ECO:0000259" key="4">
    <source>
        <dbReference type="Pfam" id="PF05729"/>
    </source>
</evidence>
<keyword evidence="6" id="KW-1185">Reference proteome</keyword>
<protein>
    <recommendedName>
        <fullName evidence="4">NACHT domain-containing protein</fullName>
    </recommendedName>
</protein>
<dbReference type="Gene3D" id="1.25.40.20">
    <property type="entry name" value="Ankyrin repeat-containing domain"/>
    <property type="match status" value="13"/>
</dbReference>
<dbReference type="InterPro" id="IPR002110">
    <property type="entry name" value="Ankyrin_rpt"/>
</dbReference>
<dbReference type="SMART" id="SM00248">
    <property type="entry name" value="ANK"/>
    <property type="match status" value="28"/>
</dbReference>
<dbReference type="PROSITE" id="PS50297">
    <property type="entry name" value="ANK_REP_REGION"/>
    <property type="match status" value="27"/>
</dbReference>
<accession>A0A903UZJ5</accession>
<keyword evidence="2 3" id="KW-0040">ANK repeat</keyword>
<feature type="repeat" description="ANK" evidence="3">
    <location>
        <begin position="1087"/>
        <end position="1119"/>
    </location>
</feature>
<feature type="repeat" description="ANK" evidence="3">
    <location>
        <begin position="922"/>
        <end position="954"/>
    </location>
</feature>
<dbReference type="InterPro" id="IPR027417">
    <property type="entry name" value="P-loop_NTPase"/>
</dbReference>
<dbReference type="EnsemblMetazoa" id="AAEL014668-RC">
    <property type="protein sequence ID" value="AAEL014668-PC"/>
    <property type="gene ID" value="AAEL014668"/>
</dbReference>
<organism evidence="5 6">
    <name type="scientific">Aedes aegypti</name>
    <name type="common">Yellowfever mosquito</name>
    <name type="synonym">Culex aegypti</name>
    <dbReference type="NCBI Taxonomy" id="7159"/>
    <lineage>
        <taxon>Eukaryota</taxon>
        <taxon>Metazoa</taxon>
        <taxon>Ecdysozoa</taxon>
        <taxon>Arthropoda</taxon>
        <taxon>Hexapoda</taxon>
        <taxon>Insecta</taxon>
        <taxon>Pterygota</taxon>
        <taxon>Neoptera</taxon>
        <taxon>Endopterygota</taxon>
        <taxon>Diptera</taxon>
        <taxon>Nematocera</taxon>
        <taxon>Culicoidea</taxon>
        <taxon>Culicidae</taxon>
        <taxon>Culicinae</taxon>
        <taxon>Aedini</taxon>
        <taxon>Aedes</taxon>
        <taxon>Stegomyia</taxon>
    </lineage>
</organism>
<feature type="repeat" description="ANK" evidence="3">
    <location>
        <begin position="1120"/>
        <end position="1152"/>
    </location>
</feature>
<dbReference type="Pfam" id="PF13637">
    <property type="entry name" value="Ank_4"/>
    <property type="match status" value="6"/>
</dbReference>
<dbReference type="Pfam" id="PF12796">
    <property type="entry name" value="Ank_2"/>
    <property type="match status" value="6"/>
</dbReference>